<gene>
    <name evidence="1" type="ORF">EHUX00137_LOCUS43877</name>
    <name evidence="2" type="ORF">EHUX00137_LOCUS43882</name>
    <name evidence="3" type="ORF">EHUX00137_LOCUS43887</name>
</gene>
<name>A0A6V2XZ91_EMIHU</name>
<organism evidence="3">
    <name type="scientific">Emiliania huxleyi</name>
    <name type="common">Coccolithophore</name>
    <name type="synonym">Pontosphaera huxleyi</name>
    <dbReference type="NCBI Taxonomy" id="2903"/>
    <lineage>
        <taxon>Eukaryota</taxon>
        <taxon>Haptista</taxon>
        <taxon>Haptophyta</taxon>
        <taxon>Prymnesiophyceae</taxon>
        <taxon>Isochrysidales</taxon>
        <taxon>Noelaerhabdaceae</taxon>
        <taxon>Emiliania</taxon>
    </lineage>
</organism>
<protein>
    <recommendedName>
        <fullName evidence="4">Reverse transcriptase Ty1/copia-type domain-containing protein</fullName>
    </recommendedName>
</protein>
<dbReference type="CDD" id="cd09272">
    <property type="entry name" value="RNase_HI_RT_Ty1"/>
    <property type="match status" value="1"/>
</dbReference>
<evidence type="ECO:0000313" key="1">
    <source>
        <dbReference type="EMBL" id="CAE0593515.1"/>
    </source>
</evidence>
<reference evidence="3" key="1">
    <citation type="submission" date="2021-01" db="EMBL/GenBank/DDBJ databases">
        <authorList>
            <person name="Corre E."/>
            <person name="Pelletier E."/>
            <person name="Niang G."/>
            <person name="Scheremetjew M."/>
            <person name="Finn R."/>
            <person name="Kale V."/>
            <person name="Holt S."/>
            <person name="Cochrane G."/>
            <person name="Meng A."/>
            <person name="Brown T."/>
            <person name="Cohen L."/>
        </authorList>
    </citation>
    <scope>NUCLEOTIDE SEQUENCE</scope>
    <source>
        <strain evidence="3">379</strain>
    </source>
</reference>
<evidence type="ECO:0008006" key="4">
    <source>
        <dbReference type="Google" id="ProtNLM"/>
    </source>
</evidence>
<dbReference type="AlphaFoldDB" id="A0A6V2XZ91"/>
<sequence>MPQKIVEAAREHMPELLRSERPTVLSGKRLADAADSLKLADREGKLSPQQVRTQSIIGHLKFVERVQPRLSLVLHRLSCVMSSPPPEAYEVARAALCTAYDRKNDGITYGGLDAEAELQGRMSAHIAGLDSHAPTELVAAADATWNGDLDLYGMLLTCFGAAVMHSVKKIGLVVDSSHESEAIASAKAGELVAYAREVLVALGAPPTGPTVILSDNKANVLVANNAKSASRSRHFLRRYHTLQRRMADGECRVVKITDDLMPADFLTKLVPKEKLKRSVDHASNARARAVHWGN</sequence>
<evidence type="ECO:0000313" key="3">
    <source>
        <dbReference type="EMBL" id="CAE0593533.1"/>
    </source>
</evidence>
<dbReference type="EMBL" id="HBIR01056358">
    <property type="protein sequence ID" value="CAE0593525.1"/>
    <property type="molecule type" value="Transcribed_RNA"/>
</dbReference>
<dbReference type="EMBL" id="HBIR01056346">
    <property type="protein sequence ID" value="CAE0593515.1"/>
    <property type="molecule type" value="Transcribed_RNA"/>
</dbReference>
<proteinExistence type="predicted"/>
<evidence type="ECO:0000313" key="2">
    <source>
        <dbReference type="EMBL" id="CAE0593525.1"/>
    </source>
</evidence>
<accession>A0A6V2XZ91</accession>
<dbReference type="EMBL" id="HBIR01056369">
    <property type="protein sequence ID" value="CAE0593533.1"/>
    <property type="molecule type" value="Transcribed_RNA"/>
</dbReference>